<reference evidence="3 4" key="1">
    <citation type="journal article" date="2016" name="Sci. Rep.">
        <title>Genomic and phenotypic characterization of the species Acinetobacter venetianus.</title>
        <authorList>
            <person name="Fondi M."/>
            <person name="Maida I."/>
            <person name="Perrin E."/>
            <person name="Orlandini V."/>
            <person name="La Torre L."/>
            <person name="Bosi E."/>
            <person name="Negroni A."/>
            <person name="Zanaroli G."/>
            <person name="Fava F."/>
            <person name="Decorosi F."/>
            <person name="Giovannetti L."/>
            <person name="Viti C."/>
            <person name="Vaneechoutte M."/>
            <person name="Dijkshoorn L."/>
            <person name="Fani R."/>
        </authorList>
    </citation>
    <scope>NUCLEOTIDE SEQUENCE [LARGE SCALE GENOMIC DNA]</scope>
    <source>
        <strain evidence="2 3">LUH13518</strain>
        <strain evidence="1 4">LUH5627</strain>
    </source>
</reference>
<dbReference type="AlphaFoldDB" id="A0A150HQR0"/>
<evidence type="ECO:0000313" key="3">
    <source>
        <dbReference type="Proteomes" id="UP000075544"/>
    </source>
</evidence>
<organism evidence="1 4">
    <name type="scientific">Acinetobacter venetianus</name>
    <dbReference type="NCBI Taxonomy" id="52133"/>
    <lineage>
        <taxon>Bacteria</taxon>
        <taxon>Pseudomonadati</taxon>
        <taxon>Pseudomonadota</taxon>
        <taxon>Gammaproteobacteria</taxon>
        <taxon>Moraxellales</taxon>
        <taxon>Moraxellaceae</taxon>
        <taxon>Acinetobacter</taxon>
    </lineage>
</organism>
<dbReference type="Proteomes" id="UP000075680">
    <property type="component" value="Unassembled WGS sequence"/>
</dbReference>
<gene>
    <name evidence="2" type="ORF">AVENLUH13518_01387</name>
    <name evidence="1" type="ORF">AVENLUH5627_01724</name>
</gene>
<evidence type="ECO:0000313" key="2">
    <source>
        <dbReference type="EMBL" id="KXZ71300.1"/>
    </source>
</evidence>
<sequence>MNMLYTHKPNYYFFAHKFVLFLEQHLKSHPTEQHTSFNLQTIYDLFSHDRASSTTNLEGILNIADEYVLDTEDGPQSLIRSYHVHLDNHVLTLEFNPKAINSLKAGQTLINPKAA</sequence>
<dbReference type="EMBL" id="JRHX01000037">
    <property type="protein sequence ID" value="KXZ71300.1"/>
    <property type="molecule type" value="Genomic_DNA"/>
</dbReference>
<evidence type="ECO:0000313" key="4">
    <source>
        <dbReference type="Proteomes" id="UP000075680"/>
    </source>
</evidence>
<protein>
    <submittedName>
        <fullName evidence="1">Uncharacterized protein</fullName>
    </submittedName>
</protein>
<evidence type="ECO:0000313" key="1">
    <source>
        <dbReference type="EMBL" id="KXZ68926.1"/>
    </source>
</evidence>
<dbReference type="PATRIC" id="fig|52133.18.peg.1791"/>
<dbReference type="RefSeq" id="WP_004879121.1">
    <property type="nucleotide sequence ID" value="NZ_BCLZ01000027.1"/>
</dbReference>
<dbReference type="Proteomes" id="UP000075544">
    <property type="component" value="Unassembled WGS sequence"/>
</dbReference>
<accession>A0A150HQR0</accession>
<dbReference type="EMBL" id="JRUE01000155">
    <property type="protein sequence ID" value="KXZ68926.1"/>
    <property type="molecule type" value="Genomic_DNA"/>
</dbReference>
<dbReference type="GeneID" id="58194583"/>
<proteinExistence type="predicted"/>
<name>A0A150HQR0_9GAMM</name>
<comment type="caution">
    <text evidence="1">The sequence shown here is derived from an EMBL/GenBank/DDBJ whole genome shotgun (WGS) entry which is preliminary data.</text>
</comment>